<dbReference type="OrthoDB" id="7358716at2"/>
<dbReference type="InterPro" id="IPR017842">
    <property type="entry name" value="Hopanoid_biosyn-assoc_HpnM"/>
</dbReference>
<dbReference type="InterPro" id="IPR042245">
    <property type="entry name" value="Tgt2/MlaC_sf"/>
</dbReference>
<evidence type="ECO:0000313" key="3">
    <source>
        <dbReference type="Proteomes" id="UP000239724"/>
    </source>
</evidence>
<protein>
    <recommendedName>
        <fullName evidence="4">Toluene tolerance protein</fullName>
    </recommendedName>
</protein>
<dbReference type="PANTHER" id="PTHR36573:SF1">
    <property type="entry name" value="INTERMEMBRANE PHOSPHOLIPID TRANSPORT SYSTEM BINDING PROTEIN MLAC"/>
    <property type="match status" value="1"/>
</dbReference>
<comment type="caution">
    <text evidence="2">The sequence shown here is derived from an EMBL/GenBank/DDBJ whole genome shotgun (WGS) entry which is preliminary data.</text>
</comment>
<dbReference type="PROSITE" id="PS51318">
    <property type="entry name" value="TAT"/>
    <property type="match status" value="1"/>
</dbReference>
<dbReference type="NCBIfam" id="TIGR03481">
    <property type="entry name" value="HpnM"/>
    <property type="match status" value="1"/>
</dbReference>
<evidence type="ECO:0008006" key="4">
    <source>
        <dbReference type="Google" id="ProtNLM"/>
    </source>
</evidence>
<accession>A0A2S6MYD3</accession>
<dbReference type="Proteomes" id="UP000239724">
    <property type="component" value="Unassembled WGS sequence"/>
</dbReference>
<name>A0A2S6MYD3_RHOGL</name>
<dbReference type="InterPro" id="IPR006311">
    <property type="entry name" value="TAT_signal"/>
</dbReference>
<proteinExistence type="predicted"/>
<dbReference type="Pfam" id="PF05494">
    <property type="entry name" value="MlaC"/>
    <property type="match status" value="1"/>
</dbReference>
<dbReference type="EMBL" id="NHRY01000260">
    <property type="protein sequence ID" value="PPQ27372.1"/>
    <property type="molecule type" value="Genomic_DNA"/>
</dbReference>
<reference evidence="2 3" key="1">
    <citation type="journal article" date="2018" name="Arch. Microbiol.">
        <title>New insights into the metabolic potential of the phototrophic purple bacterium Rhodopila globiformis DSM 161(T) from its draft genome sequence and evidence for a vanadium-dependent nitrogenase.</title>
        <authorList>
            <person name="Imhoff J.F."/>
            <person name="Rahn T."/>
            <person name="Kunzel S."/>
            <person name="Neulinger S.C."/>
        </authorList>
    </citation>
    <scope>NUCLEOTIDE SEQUENCE [LARGE SCALE GENOMIC DNA]</scope>
    <source>
        <strain evidence="2 3">DSM 161</strain>
    </source>
</reference>
<sequence>MHIVHCRRRSLLAATAALVVVAGLPAHAAENDPIIQPVQQLVDGLLTIMKAGPGTPFQQRFDTLEPIVERTFDLQSILKESVGPRWASLPANEQDMLMQAFRRYTVASYVNSFDKYDGQRFVIKPDTRPVGNGEQVVQTQIIPRRGSGHQLDYVMRQGQNGWHAVDVLADGSVSRVAVQRSDFRRLLARGGAEALAASLRTKTANLSNG</sequence>
<gene>
    <name evidence="2" type="ORF">CCS01_27890</name>
</gene>
<dbReference type="PANTHER" id="PTHR36573">
    <property type="entry name" value="INTERMEMBRANE PHOSPHOLIPID TRANSPORT SYSTEM BINDING PROTEIN MLAC"/>
    <property type="match status" value="1"/>
</dbReference>
<evidence type="ECO:0000313" key="2">
    <source>
        <dbReference type="EMBL" id="PPQ27372.1"/>
    </source>
</evidence>
<dbReference type="AlphaFoldDB" id="A0A2S6MYD3"/>
<keyword evidence="1" id="KW-0732">Signal</keyword>
<organism evidence="2 3">
    <name type="scientific">Rhodopila globiformis</name>
    <name type="common">Rhodopseudomonas globiformis</name>
    <dbReference type="NCBI Taxonomy" id="1071"/>
    <lineage>
        <taxon>Bacteria</taxon>
        <taxon>Pseudomonadati</taxon>
        <taxon>Pseudomonadota</taxon>
        <taxon>Alphaproteobacteria</taxon>
        <taxon>Acetobacterales</taxon>
        <taxon>Acetobacteraceae</taxon>
        <taxon>Rhodopila</taxon>
    </lineage>
</organism>
<evidence type="ECO:0000256" key="1">
    <source>
        <dbReference type="SAM" id="SignalP"/>
    </source>
</evidence>
<dbReference type="Gene3D" id="3.10.450.710">
    <property type="entry name" value="Tgt2/MlaC"/>
    <property type="match status" value="1"/>
</dbReference>
<keyword evidence="3" id="KW-1185">Reference proteome</keyword>
<feature type="chain" id="PRO_5015676621" description="Toluene tolerance protein" evidence="1">
    <location>
        <begin position="29"/>
        <end position="209"/>
    </location>
</feature>
<dbReference type="InterPro" id="IPR008869">
    <property type="entry name" value="MlaC/ttg2D"/>
</dbReference>
<dbReference type="RefSeq" id="WP_104522101.1">
    <property type="nucleotide sequence ID" value="NZ_NHRY01000260.1"/>
</dbReference>
<feature type="signal peptide" evidence="1">
    <location>
        <begin position="1"/>
        <end position="28"/>
    </location>
</feature>